<name>B8ITW9_METNO</name>
<dbReference type="KEGG" id="mno:Mnod_6000"/>
<accession>B8ITW9</accession>
<dbReference type="HOGENOM" id="CLU_034348_1_0_5"/>
<reference evidence="1 2" key="1">
    <citation type="submission" date="2009-01" db="EMBL/GenBank/DDBJ databases">
        <title>Complete sequence of chromosome of Methylobacterium nodulans ORS 2060.</title>
        <authorList>
            <consortium name="US DOE Joint Genome Institute"/>
            <person name="Lucas S."/>
            <person name="Copeland A."/>
            <person name="Lapidus A."/>
            <person name="Glavina del Rio T."/>
            <person name="Dalin E."/>
            <person name="Tice H."/>
            <person name="Bruce D."/>
            <person name="Goodwin L."/>
            <person name="Pitluck S."/>
            <person name="Sims D."/>
            <person name="Brettin T."/>
            <person name="Detter J.C."/>
            <person name="Han C."/>
            <person name="Larimer F."/>
            <person name="Land M."/>
            <person name="Hauser L."/>
            <person name="Kyrpides N."/>
            <person name="Ivanova N."/>
            <person name="Marx C.J."/>
            <person name="Richardson P."/>
        </authorList>
    </citation>
    <scope>NUCLEOTIDE SEQUENCE [LARGE SCALE GENOMIC DNA]</scope>
    <source>
        <strain evidence="2">LMG 21967 / CNCM I-2342 / ORS 2060</strain>
    </source>
</reference>
<dbReference type="STRING" id="460265.Mnod_6000"/>
<protein>
    <submittedName>
        <fullName evidence="1">Tungsten-containing formylmethanofuran dehydrogenase, subunit B</fullName>
    </submittedName>
</protein>
<dbReference type="Proteomes" id="UP000008207">
    <property type="component" value="Chromosome"/>
</dbReference>
<dbReference type="eggNOG" id="COG1029">
    <property type="taxonomic scope" value="Bacteria"/>
</dbReference>
<keyword evidence="2" id="KW-1185">Reference proteome</keyword>
<evidence type="ECO:0000313" key="2">
    <source>
        <dbReference type="Proteomes" id="UP000008207"/>
    </source>
</evidence>
<evidence type="ECO:0000313" key="1">
    <source>
        <dbReference type="EMBL" id="ACL60827.1"/>
    </source>
</evidence>
<proteinExistence type="predicted"/>
<sequence>MRGRMTAWVKGQATDPDAALAAAADLLRQARAPVVAGLCAEVAALRAAFRLARAIGASLDPVAAEGLYADLGALAAGGAMTATPAEAVGRADLVLVVGDRAADAAILADLAASSPTRGRAAGAGRTILSLASGQGADFAAGEAGLPAAIGLLRALVAGRIAGGTPLSDLAARLGSALYGVILYDPAEVGALGAEMLNGLVKDLNETTRVFALPLSDPHQGRSVTQVAAWTTAQGPRVGFGRGFPEHDPWRFDAGRLAASGEADAALWLSSLPAPRPDWLKTLPAIALLGQPAGDEAEIVLAVAVPGETTGGALWHPRRAAITWHPAAKPGAAPAAAALIGALHDRLSPAQERPASC</sequence>
<dbReference type="EMBL" id="CP001349">
    <property type="protein sequence ID" value="ACL60827.1"/>
    <property type="molecule type" value="Genomic_DNA"/>
</dbReference>
<organism evidence="1 2">
    <name type="scientific">Methylobacterium nodulans (strain LMG 21967 / CNCM I-2342 / ORS 2060)</name>
    <dbReference type="NCBI Taxonomy" id="460265"/>
    <lineage>
        <taxon>Bacteria</taxon>
        <taxon>Pseudomonadati</taxon>
        <taxon>Pseudomonadota</taxon>
        <taxon>Alphaproteobacteria</taxon>
        <taxon>Hyphomicrobiales</taxon>
        <taxon>Methylobacteriaceae</taxon>
        <taxon>Methylobacterium</taxon>
    </lineage>
</organism>
<gene>
    <name evidence="1" type="ordered locus">Mnod_6000</name>
</gene>
<dbReference type="AlphaFoldDB" id="B8ITW9"/>